<keyword evidence="3" id="KW-1185">Reference proteome</keyword>
<protein>
    <submittedName>
        <fullName evidence="2">Head completion/stabilization protein</fullName>
    </submittedName>
</protein>
<dbReference type="AlphaFoldDB" id="A0A0G8VGH9"/>
<organism evidence="2 4">
    <name type="scientific">Xanthomonas perforans</name>
    <dbReference type="NCBI Taxonomy" id="442694"/>
    <lineage>
        <taxon>Bacteria</taxon>
        <taxon>Pseudomonadati</taxon>
        <taxon>Pseudomonadota</taxon>
        <taxon>Gammaproteobacteria</taxon>
        <taxon>Lysobacterales</taxon>
        <taxon>Lysobacteraceae</taxon>
        <taxon>Xanthomonas</taxon>
    </lineage>
</organism>
<dbReference type="EMBL" id="JZUY01000043">
    <property type="protein sequence ID" value="KLC04396.1"/>
    <property type="molecule type" value="Genomic_DNA"/>
</dbReference>
<gene>
    <name evidence="2" type="ORF">G3W61_18335</name>
    <name evidence="1" type="ORF">XP315_15335</name>
</gene>
<evidence type="ECO:0000313" key="2">
    <source>
        <dbReference type="EMBL" id="NEL78180.1"/>
    </source>
</evidence>
<evidence type="ECO:0000313" key="1">
    <source>
        <dbReference type="EMBL" id="KLC04396.1"/>
    </source>
</evidence>
<sequence>MSGFTATGTTSATPDAIANAPFWPAIAPASVRASMRLDGTVTDARLRQAIVAAMLAVNDELQTWAQTQQTAGYASLADVPSTTVDGISRRLQLYLRAVACATAVEVAERYRSFDATDSANQRADDLSPSITELRRDQRWAVRDLQNLPRSTVELI</sequence>
<accession>A0A0G8VGH9</accession>
<evidence type="ECO:0000313" key="3">
    <source>
        <dbReference type="Proteomes" id="UP000035369"/>
    </source>
</evidence>
<dbReference type="EMBL" id="JAAGYU010000108">
    <property type="protein sequence ID" value="NEL78180.1"/>
    <property type="molecule type" value="Genomic_DNA"/>
</dbReference>
<dbReference type="Proteomes" id="UP000471082">
    <property type="component" value="Unassembled WGS sequence"/>
</dbReference>
<comment type="caution">
    <text evidence="2">The sequence shown here is derived from an EMBL/GenBank/DDBJ whole genome shotgun (WGS) entry which is preliminary data.</text>
</comment>
<dbReference type="RefSeq" id="WP_008572712.1">
    <property type="nucleotide sequence ID" value="NZ_CP018475.1"/>
</dbReference>
<dbReference type="KEGG" id="xpe:BJD13_20210"/>
<dbReference type="Proteomes" id="UP000035369">
    <property type="component" value="Unassembled WGS sequence"/>
</dbReference>
<dbReference type="GeneID" id="61776297"/>
<proteinExistence type="predicted"/>
<reference evidence="1 3" key="1">
    <citation type="submission" date="2015-02" db="EMBL/GenBank/DDBJ databases">
        <title>Whole genome sequencing of multiple isolates of three species of pepper and tomato-infecting xanthomonads reveals genetic diversity in field strains and pinpoints effectors responsible for host specificity.</title>
        <authorList>
            <person name="Schwartz A."/>
            <person name="Dahlbeck D."/>
            <person name="Staskawicz B."/>
            <person name="Bart R."/>
            <person name="Potnis N."/>
            <person name="Minsavage G."/>
            <person name="Timilsina S."/>
            <person name="Goss E."/>
            <person name="Jones J."/>
            <person name="Vallad G."/>
            <person name="Barak J."/>
            <person name="Miller S."/>
            <person name="Ritchie D."/>
            <person name="Martins J.Jr."/>
            <person name="Patane J.S."/>
            <person name="Setubal J.C."/>
        </authorList>
    </citation>
    <scope>NUCLEOTIDE SEQUENCE [LARGE SCALE GENOMIC DNA]</scope>
    <source>
        <strain evidence="1 3">Xp3-15</strain>
    </source>
</reference>
<dbReference type="Pfam" id="PF05926">
    <property type="entry name" value="Phage_GPL"/>
    <property type="match status" value="1"/>
</dbReference>
<evidence type="ECO:0000313" key="4">
    <source>
        <dbReference type="Proteomes" id="UP000471082"/>
    </source>
</evidence>
<name>A0A0G8VGH9_XANPE</name>
<reference evidence="2 4" key="2">
    <citation type="submission" date="2019-11" db="EMBL/GenBank/DDBJ databases">
        <title>Genome-resolved metagenomics to study the prevalence of co-infection and intraspecific heterogeneity among plant pathogen metapopulations.</title>
        <authorList>
            <person name="Newberry E."/>
            <person name="Bhandari R."/>
            <person name="Kemble J."/>
            <person name="Sikora E."/>
            <person name="Potnis N."/>
        </authorList>
    </citation>
    <scope>NUCLEOTIDE SEQUENCE [LARGE SCALE GENOMIC DNA]</scope>
    <source>
        <strain evidence="2">Xp_Tom_Tuscaloosa_18b</strain>
    </source>
</reference>
<dbReference type="InterPro" id="IPR009225">
    <property type="entry name" value="Phage_head_completion_GpL"/>
</dbReference>